<keyword evidence="2" id="KW-0378">Hydrolase</keyword>
<dbReference type="GO" id="GO:0005634">
    <property type="term" value="C:nucleus"/>
    <property type="evidence" value="ECO:0007669"/>
    <property type="project" value="TreeGrafter"/>
</dbReference>
<name>A0A2T7PLS2_POMCA</name>
<dbReference type="Gene3D" id="3.90.70.130">
    <property type="match status" value="1"/>
</dbReference>
<dbReference type="GO" id="GO:0071567">
    <property type="term" value="F:deUFMylase activity"/>
    <property type="evidence" value="ECO:0007669"/>
    <property type="project" value="TreeGrafter"/>
</dbReference>
<evidence type="ECO:0000313" key="4">
    <source>
        <dbReference type="EMBL" id="PVD34369.1"/>
    </source>
</evidence>
<comment type="caution">
    <text evidence="4">The sequence shown here is derived from an EMBL/GenBank/DDBJ whole genome shotgun (WGS) entry which is preliminary data.</text>
</comment>
<dbReference type="GO" id="GO:0005783">
    <property type="term" value="C:endoplasmic reticulum"/>
    <property type="evidence" value="ECO:0007669"/>
    <property type="project" value="TreeGrafter"/>
</dbReference>
<dbReference type="AlphaFoldDB" id="A0A2T7PLS2"/>
<evidence type="ECO:0000256" key="1">
    <source>
        <dbReference type="ARBA" id="ARBA00008552"/>
    </source>
</evidence>
<evidence type="ECO:0000256" key="2">
    <source>
        <dbReference type="ARBA" id="ARBA00022801"/>
    </source>
</evidence>
<accession>A0A2T7PLS2</accession>
<proteinExistence type="inferred from homology"/>
<feature type="domain" description="UFSP1/2/DUB catalytic" evidence="3">
    <location>
        <begin position="208"/>
        <end position="371"/>
    </location>
</feature>
<organism evidence="4 5">
    <name type="scientific">Pomacea canaliculata</name>
    <name type="common">Golden apple snail</name>
    <dbReference type="NCBI Taxonomy" id="400727"/>
    <lineage>
        <taxon>Eukaryota</taxon>
        <taxon>Metazoa</taxon>
        <taxon>Spiralia</taxon>
        <taxon>Lophotrochozoa</taxon>
        <taxon>Mollusca</taxon>
        <taxon>Gastropoda</taxon>
        <taxon>Caenogastropoda</taxon>
        <taxon>Architaenioglossa</taxon>
        <taxon>Ampullarioidea</taxon>
        <taxon>Ampullariidae</taxon>
        <taxon>Pomacea</taxon>
    </lineage>
</organism>
<gene>
    <name evidence="4" type="ORF">C0Q70_05640</name>
</gene>
<evidence type="ECO:0000313" key="5">
    <source>
        <dbReference type="Proteomes" id="UP000245119"/>
    </source>
</evidence>
<dbReference type="STRING" id="400727.A0A2T7PLS2"/>
<dbReference type="Proteomes" id="UP000245119">
    <property type="component" value="Linkage Group LG3"/>
</dbReference>
<reference evidence="4 5" key="1">
    <citation type="submission" date="2018-04" db="EMBL/GenBank/DDBJ databases">
        <title>The genome of golden apple snail Pomacea canaliculata provides insight into stress tolerance and invasive adaptation.</title>
        <authorList>
            <person name="Liu C."/>
            <person name="Liu B."/>
            <person name="Ren Y."/>
            <person name="Zhang Y."/>
            <person name="Wang H."/>
            <person name="Li S."/>
            <person name="Jiang F."/>
            <person name="Yin L."/>
            <person name="Zhang G."/>
            <person name="Qian W."/>
            <person name="Fan W."/>
        </authorList>
    </citation>
    <scope>NUCLEOTIDE SEQUENCE [LARGE SCALE GENOMIC DNA]</scope>
    <source>
        <strain evidence="4">SZHN2017</strain>
        <tissue evidence="4">Muscle</tissue>
    </source>
</reference>
<dbReference type="EMBL" id="PZQS01000003">
    <property type="protein sequence ID" value="PVD34369.1"/>
    <property type="molecule type" value="Genomic_DNA"/>
</dbReference>
<dbReference type="InterPro" id="IPR012462">
    <property type="entry name" value="UFSP1/2_DUB_cat"/>
</dbReference>
<dbReference type="OrthoDB" id="417506at2759"/>
<protein>
    <recommendedName>
        <fullName evidence="3">UFSP1/2/DUB catalytic domain-containing protein</fullName>
    </recommendedName>
</protein>
<dbReference type="GO" id="GO:0006508">
    <property type="term" value="P:proteolysis"/>
    <property type="evidence" value="ECO:0007669"/>
    <property type="project" value="TreeGrafter"/>
</dbReference>
<comment type="similarity">
    <text evidence="1">Belongs to the peptidase C78 family.</text>
</comment>
<dbReference type="PANTHER" id="PTHR48153">
    <property type="entry name" value="UFM1-SPECIFIC PROTEASE 2"/>
    <property type="match status" value="1"/>
</dbReference>
<keyword evidence="5" id="KW-1185">Reference proteome</keyword>
<dbReference type="Pfam" id="PF07910">
    <property type="entry name" value="Peptidase_C78"/>
    <property type="match status" value="1"/>
</dbReference>
<evidence type="ECO:0000259" key="3">
    <source>
        <dbReference type="Pfam" id="PF07910"/>
    </source>
</evidence>
<sequence>MGTGVQGFLIGRMLNEQLCIQNVWKSNASNPNKFLEDFQQCCLHLTGGTIVLGIVFVAKNSLTDDMLTALQSLPGDIQNAAAKNPFVLCILQPVAAETWANKVRKAVSSVDEALTSGHFSYGIHESSVFLKESNIVGPKSLYTCQDLCAFINENDNVTHNRKKKVTPDQQSPVVVDMYRLINGEDNSFAHPSCAPAVHHKKVKNGTPHLVKGNYTYHHYMQDRFDDDKWGCAYRSLQTLISWFRYQGYTDKPIPSHREIQQALVDLGDKEQNFVGSKKWIGSFEVSFCLEYFLGVTSKFINVTSGSDLTSKGRELAQHFDAQGTPIMIGGGVLAHTILGVDYSETTGDIKYLILDPHYTGGENLETIQREVCNNALK</sequence>
<dbReference type="PANTHER" id="PTHR48153:SF2">
    <property type="entry name" value="UFM1-SPECIFIC PROTEASE 2"/>
    <property type="match status" value="1"/>
</dbReference>